<reference evidence="1" key="1">
    <citation type="submission" date="2021-06" db="EMBL/GenBank/DDBJ databases">
        <authorList>
            <person name="Kallberg Y."/>
            <person name="Tangrot J."/>
            <person name="Rosling A."/>
        </authorList>
    </citation>
    <scope>NUCLEOTIDE SEQUENCE</scope>
    <source>
        <strain evidence="1">MT106</strain>
    </source>
</reference>
<proteinExistence type="predicted"/>
<accession>A0A9N9HER5</accession>
<sequence length="216" mass="25287">VGETIKFSNNFSKIVISEKGNKEFQVSLTDEKELVQLSNSYDSLINLIQENEEVNNILGLKTRRLRDGKAKLFDKKYEIFDILINDGEQFDKLKLNKEREGLIILEQQTRIQIQKLENHLKELIGFAKDKLRSKKWSAEEREKRGKEREILLQKFLHDQEGALTTSEKELLERKLTKKELESLCQVQKELTKAQKELDDLLKKEQLYQAQVGVSPK</sequence>
<dbReference type="OrthoDB" id="2439735at2759"/>
<dbReference type="EMBL" id="CAJVPL010008543">
    <property type="protein sequence ID" value="CAG8674800.1"/>
    <property type="molecule type" value="Genomic_DNA"/>
</dbReference>
<organism evidence="1 2">
    <name type="scientific">Ambispora gerdemannii</name>
    <dbReference type="NCBI Taxonomy" id="144530"/>
    <lineage>
        <taxon>Eukaryota</taxon>
        <taxon>Fungi</taxon>
        <taxon>Fungi incertae sedis</taxon>
        <taxon>Mucoromycota</taxon>
        <taxon>Glomeromycotina</taxon>
        <taxon>Glomeromycetes</taxon>
        <taxon>Archaeosporales</taxon>
        <taxon>Ambisporaceae</taxon>
        <taxon>Ambispora</taxon>
    </lineage>
</organism>
<evidence type="ECO:0000313" key="1">
    <source>
        <dbReference type="EMBL" id="CAG8674800.1"/>
    </source>
</evidence>
<comment type="caution">
    <text evidence="1">The sequence shown here is derived from an EMBL/GenBank/DDBJ whole genome shotgun (WGS) entry which is preliminary data.</text>
</comment>
<dbReference type="AlphaFoldDB" id="A0A9N9HER5"/>
<feature type="non-terminal residue" evidence="1">
    <location>
        <position position="1"/>
    </location>
</feature>
<dbReference type="Proteomes" id="UP000789831">
    <property type="component" value="Unassembled WGS sequence"/>
</dbReference>
<protein>
    <submittedName>
        <fullName evidence="1">607_t:CDS:1</fullName>
    </submittedName>
</protein>
<evidence type="ECO:0000313" key="2">
    <source>
        <dbReference type="Proteomes" id="UP000789831"/>
    </source>
</evidence>
<keyword evidence="2" id="KW-1185">Reference proteome</keyword>
<gene>
    <name evidence="1" type="ORF">AGERDE_LOCUS12417</name>
</gene>
<name>A0A9N9HER5_9GLOM</name>